<dbReference type="Gene3D" id="4.10.240.10">
    <property type="entry name" value="Zn(2)-C6 fungal-type DNA-binding domain"/>
    <property type="match status" value="1"/>
</dbReference>
<dbReference type="EMBL" id="CABFNP030000823">
    <property type="protein sequence ID" value="CAI6088203.1"/>
    <property type="molecule type" value="Genomic_DNA"/>
</dbReference>
<dbReference type="CDD" id="cd00067">
    <property type="entry name" value="GAL4"/>
    <property type="match status" value="1"/>
</dbReference>
<dbReference type="PROSITE" id="PS00463">
    <property type="entry name" value="ZN2_CY6_FUNGAL_1"/>
    <property type="match status" value="1"/>
</dbReference>
<dbReference type="Proteomes" id="UP001160390">
    <property type="component" value="Unassembled WGS sequence"/>
</dbReference>
<sequence length="503" mass="55874">MDSTEVKLIAQAAGVCRQCRVGKQRCDKILPTCSRCARKLLRCDYSANVSLWPSGPEHPYTTLKTQEPCIWYLSSQSRMSLIHAASEAAFGGTGADCLSTATKLVCELFLNSGSGVGEVVRRYYAEMHSWFPIIQEDVEEFLSSTIPIDLGHHGHLLLSMYLASHPLCEHVNHVAGSPLYLTTKQVFLIMQASSIRSIRLLQSGLLIAVYEFGHGLTEKAEHTASSCLAIYRTLVATQCDQEPSSDKDMSEFKACCQSITLLDRLIIFYRIIDHFTTTRTLFQQGSLFWESIYSSSILPSFPSHHDAKGLFLDIGIGTSNFSMLYRVSILIGDIFEHMAQATARTEPATLYKDLEKEISLITCNMIEKAGTASTKFCESIALALSSLFLLQLFRKTRQLESHSAREDDMALETAQRMVLDMNRTASCMLQSRDASTMSFVGICCVCSAGVLLVLASQKGHQISLADSDLATIRFNLKALNRRWRIGATYLQCLDQDPDLDGLC</sequence>
<protein>
    <recommendedName>
        <fullName evidence="2">Zn(2)-C6 fungal-type domain-containing protein</fullName>
    </recommendedName>
</protein>
<dbReference type="GO" id="GO:0008270">
    <property type="term" value="F:zinc ion binding"/>
    <property type="evidence" value="ECO:0007669"/>
    <property type="project" value="InterPro"/>
</dbReference>
<feature type="domain" description="Zn(2)-C6 fungal-type" evidence="2">
    <location>
        <begin position="15"/>
        <end position="45"/>
    </location>
</feature>
<dbReference type="AlphaFoldDB" id="A0AA35PXZ3"/>
<evidence type="ECO:0000313" key="4">
    <source>
        <dbReference type="Proteomes" id="UP001160390"/>
    </source>
</evidence>
<dbReference type="PROSITE" id="PS50048">
    <property type="entry name" value="ZN2_CY6_FUNGAL_2"/>
    <property type="match status" value="1"/>
</dbReference>
<evidence type="ECO:0000256" key="1">
    <source>
        <dbReference type="ARBA" id="ARBA00023242"/>
    </source>
</evidence>
<keyword evidence="1" id="KW-0539">Nucleus</keyword>
<dbReference type="CDD" id="cd12148">
    <property type="entry name" value="fungal_TF_MHR"/>
    <property type="match status" value="1"/>
</dbReference>
<evidence type="ECO:0000259" key="2">
    <source>
        <dbReference type="PROSITE" id="PS50048"/>
    </source>
</evidence>
<organism evidence="3 4">
    <name type="scientific">Clonostachys chloroleuca</name>
    <dbReference type="NCBI Taxonomy" id="1926264"/>
    <lineage>
        <taxon>Eukaryota</taxon>
        <taxon>Fungi</taxon>
        <taxon>Dikarya</taxon>
        <taxon>Ascomycota</taxon>
        <taxon>Pezizomycotina</taxon>
        <taxon>Sordariomycetes</taxon>
        <taxon>Hypocreomycetidae</taxon>
        <taxon>Hypocreales</taxon>
        <taxon>Bionectriaceae</taxon>
        <taxon>Clonostachys</taxon>
    </lineage>
</organism>
<dbReference type="GO" id="GO:0000981">
    <property type="term" value="F:DNA-binding transcription factor activity, RNA polymerase II-specific"/>
    <property type="evidence" value="ECO:0007669"/>
    <property type="project" value="InterPro"/>
</dbReference>
<evidence type="ECO:0000313" key="3">
    <source>
        <dbReference type="EMBL" id="CAI6088203.1"/>
    </source>
</evidence>
<comment type="caution">
    <text evidence="3">The sequence shown here is derived from an EMBL/GenBank/DDBJ whole genome shotgun (WGS) entry which is preliminary data.</text>
</comment>
<dbReference type="InterPro" id="IPR001138">
    <property type="entry name" value="Zn2Cys6_DnaBD"/>
</dbReference>
<dbReference type="Pfam" id="PF00172">
    <property type="entry name" value="Zn_clus"/>
    <property type="match status" value="1"/>
</dbReference>
<dbReference type="InterPro" id="IPR036864">
    <property type="entry name" value="Zn2-C6_fun-type_DNA-bd_sf"/>
</dbReference>
<gene>
    <name evidence="3" type="ORF">CCHLO57077_00010653</name>
</gene>
<dbReference type="SMART" id="SM00066">
    <property type="entry name" value="GAL4"/>
    <property type="match status" value="1"/>
</dbReference>
<name>A0AA35PXZ3_9HYPO</name>
<keyword evidence="4" id="KW-1185">Reference proteome</keyword>
<dbReference type="SUPFAM" id="SSF57701">
    <property type="entry name" value="Zn2/Cys6 DNA-binding domain"/>
    <property type="match status" value="1"/>
</dbReference>
<reference evidence="3" key="1">
    <citation type="submission" date="2023-01" db="EMBL/GenBank/DDBJ databases">
        <authorList>
            <person name="Piombo E."/>
        </authorList>
    </citation>
    <scope>NUCLEOTIDE SEQUENCE</scope>
</reference>
<proteinExistence type="predicted"/>
<accession>A0AA35PXZ3</accession>